<evidence type="ECO:0000313" key="2">
    <source>
        <dbReference type="Proteomes" id="UP000288805"/>
    </source>
</evidence>
<evidence type="ECO:0000313" key="1">
    <source>
        <dbReference type="EMBL" id="RVW14479.1"/>
    </source>
</evidence>
<organism evidence="1 2">
    <name type="scientific">Vitis vinifera</name>
    <name type="common">Grape</name>
    <dbReference type="NCBI Taxonomy" id="29760"/>
    <lineage>
        <taxon>Eukaryota</taxon>
        <taxon>Viridiplantae</taxon>
        <taxon>Streptophyta</taxon>
        <taxon>Embryophyta</taxon>
        <taxon>Tracheophyta</taxon>
        <taxon>Spermatophyta</taxon>
        <taxon>Magnoliopsida</taxon>
        <taxon>eudicotyledons</taxon>
        <taxon>Gunneridae</taxon>
        <taxon>Pentapetalae</taxon>
        <taxon>rosids</taxon>
        <taxon>Vitales</taxon>
        <taxon>Vitaceae</taxon>
        <taxon>Viteae</taxon>
        <taxon>Vitis</taxon>
    </lineage>
</organism>
<evidence type="ECO:0008006" key="3">
    <source>
        <dbReference type="Google" id="ProtNLM"/>
    </source>
</evidence>
<sequence>MFRCIDASINNVSSFSWGKCWFGVELKTFEIGIEEFKGKVCGKICERGPKFSSWIRFGGKGLPLLLKGVESCCGLKERAPFWKFWSKGDKDYSLEICSNRAGRFLFCVVRDAENKIFTLAFLEGRGLVGGWKLLASKLRSLGISPLQGNGALLENPVPSQASPKIEKEVLDRNEELLGRCLVGNWEGDTGRLPDLVSFGLWAKNSWLLEGNLWLSDMGGNLLLMEFEFADEAEGVCALCGSAFWAFLYIFGEEISSRGLGIFAGDLWLWMKIRLNAEIFSGPESSSKSENGSIQARYSIGMMRWPLHALREAWAPCLLLRKPLCCQKSYPRLSWGMMPLPWTRPKLLRALPKPAKVPLWTWAHSGLACAKAFGPGLEKALVSAKFGPPFKPNALAPPAI</sequence>
<protein>
    <recommendedName>
        <fullName evidence="3">DUF4283 domain-containing protein</fullName>
    </recommendedName>
</protein>
<dbReference type="EMBL" id="QGNW01002617">
    <property type="protein sequence ID" value="RVW14479.1"/>
    <property type="molecule type" value="Genomic_DNA"/>
</dbReference>
<gene>
    <name evidence="1" type="ORF">CK203_077246</name>
</gene>
<accession>A0A438BU31</accession>
<comment type="caution">
    <text evidence="1">The sequence shown here is derived from an EMBL/GenBank/DDBJ whole genome shotgun (WGS) entry which is preliminary data.</text>
</comment>
<proteinExistence type="predicted"/>
<dbReference type="Proteomes" id="UP000288805">
    <property type="component" value="Unassembled WGS sequence"/>
</dbReference>
<dbReference type="AlphaFoldDB" id="A0A438BU31"/>
<name>A0A438BU31_VITVI</name>
<reference evidence="1 2" key="1">
    <citation type="journal article" date="2018" name="PLoS Genet.">
        <title>Population sequencing reveals clonal diversity and ancestral inbreeding in the grapevine cultivar Chardonnay.</title>
        <authorList>
            <person name="Roach M.J."/>
            <person name="Johnson D.L."/>
            <person name="Bohlmann J."/>
            <person name="van Vuuren H.J."/>
            <person name="Jones S.J."/>
            <person name="Pretorius I.S."/>
            <person name="Schmidt S.A."/>
            <person name="Borneman A.R."/>
        </authorList>
    </citation>
    <scope>NUCLEOTIDE SEQUENCE [LARGE SCALE GENOMIC DNA]</scope>
    <source>
        <strain evidence="2">cv. Chardonnay</strain>
        <tissue evidence="1">Leaf</tissue>
    </source>
</reference>